<evidence type="ECO:0000256" key="8">
    <source>
        <dbReference type="SAM" id="MobiDB-lite"/>
    </source>
</evidence>
<evidence type="ECO:0000256" key="4">
    <source>
        <dbReference type="ARBA" id="ARBA00022692"/>
    </source>
</evidence>
<keyword evidence="4 7" id="KW-0812">Transmembrane</keyword>
<dbReference type="PANTHER" id="PTHR40021:SF1">
    <property type="entry name" value="DEFECT AT LOW TEMPERATURE PROTEIN 1"/>
    <property type="match status" value="1"/>
</dbReference>
<dbReference type="Proteomes" id="UP000578531">
    <property type="component" value="Unassembled WGS sequence"/>
</dbReference>
<dbReference type="GO" id="GO:0016020">
    <property type="term" value="C:membrane"/>
    <property type="evidence" value="ECO:0007669"/>
    <property type="project" value="UniProtKB-SubCell"/>
</dbReference>
<feature type="compositionally biased region" description="Low complexity" evidence="8">
    <location>
        <begin position="412"/>
        <end position="424"/>
    </location>
</feature>
<feature type="compositionally biased region" description="Low complexity" evidence="8">
    <location>
        <begin position="345"/>
        <end position="366"/>
    </location>
</feature>
<evidence type="ECO:0000256" key="2">
    <source>
        <dbReference type="ARBA" id="ARBA00005550"/>
    </source>
</evidence>
<dbReference type="InterPro" id="IPR038869">
    <property type="entry name" value="DLT1"/>
</dbReference>
<evidence type="ECO:0000313" key="9">
    <source>
        <dbReference type="EMBL" id="KAF6237757.1"/>
    </source>
</evidence>
<keyword evidence="6 7" id="KW-0472">Membrane</keyword>
<dbReference type="EMBL" id="JACCJC010000012">
    <property type="protein sequence ID" value="KAF6237757.1"/>
    <property type="molecule type" value="Genomic_DNA"/>
</dbReference>
<reference evidence="9 10" key="1">
    <citation type="journal article" date="2020" name="Genomics">
        <title>Complete, high-quality genomes from long-read metagenomic sequencing of two wolf lichen thalli reveals enigmatic genome architecture.</title>
        <authorList>
            <person name="McKenzie S.K."/>
            <person name="Walston R.F."/>
            <person name="Allen J.L."/>
        </authorList>
    </citation>
    <scope>NUCLEOTIDE SEQUENCE [LARGE SCALE GENOMIC DNA]</scope>
    <source>
        <strain evidence="9">WasteWater2</strain>
    </source>
</reference>
<comment type="function">
    <text evidence="1 7">Required for growth under high-pressure and low-temperature conditions.</text>
</comment>
<proteinExistence type="inferred from homology"/>
<dbReference type="PANTHER" id="PTHR40021">
    <property type="entry name" value="DEFECT AT LOW TEMPERATURE PROTEIN 1"/>
    <property type="match status" value="1"/>
</dbReference>
<feature type="region of interest" description="Disordered" evidence="8">
    <location>
        <begin position="127"/>
        <end position="146"/>
    </location>
</feature>
<comment type="similarity">
    <text evidence="2 7">Belongs to the DLT1 family.</text>
</comment>
<dbReference type="OrthoDB" id="4096362at2759"/>
<evidence type="ECO:0000313" key="10">
    <source>
        <dbReference type="Proteomes" id="UP000578531"/>
    </source>
</evidence>
<evidence type="ECO:0000256" key="7">
    <source>
        <dbReference type="RuleBase" id="RU367100"/>
    </source>
</evidence>
<sequence length="449" mass="48946">MHIPHPHHHIPFFRIWYSTTFTVLSLVLASLLLVTPGDHIYESFTKGEIFHIFIVAGLYLLTFLIAVFIYAGRLYAARSALAGIPKEVNWGEDPGRVGREIRKGLARSADVSYESHPRDLRDEKAARGLRKKARLGRTAEGRQSPDTVTGFEPAWGVISHPGWSSPCSPDLPNLHYEPVVRELSHLIEAKAVSLAPSDPLFSYEPDLNLDGEEEDAEAPIPDPVAVELLQRPASMGLRDYLSHLATVGMVDLEPLASDFVARYEYARYSGEELDEGDFRALMGVFAEILRGMRPLDVGIVEEMRAEMAEAMSGESEDGDGAGYRDAESINTTETVRRTPQPEAYSASSSSSSPSPSSSLAGSRSGSQGTIHTALSRPAAARNPSSRSRDSAKNRSVHQPSLSSLRRVRTDTSSSGYSARSRAGSVIRLKEASGPLDLPYAIITGDGEEL</sequence>
<dbReference type="AlphaFoldDB" id="A0A8H6L6W5"/>
<comment type="subcellular location">
    <subcellularLocation>
        <location evidence="7">Membrane</location>
        <topology evidence="7">Multi-pass membrane protein</topology>
    </subcellularLocation>
</comment>
<evidence type="ECO:0000256" key="1">
    <source>
        <dbReference type="ARBA" id="ARBA00002489"/>
    </source>
</evidence>
<protein>
    <recommendedName>
        <fullName evidence="3 7">Defect at low temperature protein 1</fullName>
    </recommendedName>
</protein>
<accession>A0A8H6L6W5</accession>
<name>A0A8H6L6W5_9LECA</name>
<keyword evidence="10" id="KW-1185">Reference proteome</keyword>
<feature type="transmembrane region" description="Helical" evidence="7">
    <location>
        <begin position="49"/>
        <end position="71"/>
    </location>
</feature>
<gene>
    <name evidence="7" type="primary">DLT1</name>
    <name evidence="9" type="ORF">HO173_003958</name>
</gene>
<evidence type="ECO:0000256" key="5">
    <source>
        <dbReference type="ARBA" id="ARBA00022989"/>
    </source>
</evidence>
<keyword evidence="5 7" id="KW-1133">Transmembrane helix</keyword>
<comment type="caution">
    <text evidence="9">The sequence shown here is derived from an EMBL/GenBank/DDBJ whole genome shotgun (WGS) entry which is preliminary data.</text>
</comment>
<feature type="region of interest" description="Disordered" evidence="8">
    <location>
        <begin position="308"/>
        <end position="430"/>
    </location>
</feature>
<organism evidence="9 10">
    <name type="scientific">Letharia columbiana</name>
    <dbReference type="NCBI Taxonomy" id="112416"/>
    <lineage>
        <taxon>Eukaryota</taxon>
        <taxon>Fungi</taxon>
        <taxon>Dikarya</taxon>
        <taxon>Ascomycota</taxon>
        <taxon>Pezizomycotina</taxon>
        <taxon>Lecanoromycetes</taxon>
        <taxon>OSLEUM clade</taxon>
        <taxon>Lecanoromycetidae</taxon>
        <taxon>Lecanorales</taxon>
        <taxon>Lecanorineae</taxon>
        <taxon>Parmeliaceae</taxon>
        <taxon>Letharia</taxon>
    </lineage>
</organism>
<evidence type="ECO:0000256" key="3">
    <source>
        <dbReference type="ARBA" id="ARBA00021353"/>
    </source>
</evidence>
<feature type="transmembrane region" description="Helical" evidence="7">
    <location>
        <begin position="12"/>
        <end position="34"/>
    </location>
</feature>
<evidence type="ECO:0000256" key="6">
    <source>
        <dbReference type="ARBA" id="ARBA00023136"/>
    </source>
</evidence>